<proteinExistence type="predicted"/>
<gene>
    <name evidence="2" type="ORF">PghCCS26_14310</name>
</gene>
<organism evidence="2 3">
    <name type="scientific">Paenibacillus glycanilyticus</name>
    <dbReference type="NCBI Taxonomy" id="126569"/>
    <lineage>
        <taxon>Bacteria</taxon>
        <taxon>Bacillati</taxon>
        <taxon>Bacillota</taxon>
        <taxon>Bacilli</taxon>
        <taxon>Bacillales</taxon>
        <taxon>Paenibacillaceae</taxon>
        <taxon>Paenibacillus</taxon>
    </lineage>
</organism>
<protein>
    <recommendedName>
        <fullName evidence="1">DinB-like domain-containing protein</fullName>
    </recommendedName>
</protein>
<evidence type="ECO:0000313" key="3">
    <source>
        <dbReference type="Proteomes" id="UP001285921"/>
    </source>
</evidence>
<dbReference type="InterPro" id="IPR024775">
    <property type="entry name" value="DinB-like"/>
</dbReference>
<accession>A0ABQ6NIC7</accession>
<dbReference type="RefSeq" id="WP_317979331.1">
    <property type="nucleotide sequence ID" value="NZ_BTCL01000004.1"/>
</dbReference>
<dbReference type="InterPro" id="IPR034660">
    <property type="entry name" value="DinB/YfiT-like"/>
</dbReference>
<dbReference type="Pfam" id="PF12867">
    <property type="entry name" value="DinB_2"/>
    <property type="match status" value="1"/>
</dbReference>
<evidence type="ECO:0000313" key="2">
    <source>
        <dbReference type="EMBL" id="GMK44303.1"/>
    </source>
</evidence>
<dbReference type="EMBL" id="BTCL01000004">
    <property type="protein sequence ID" value="GMK44303.1"/>
    <property type="molecule type" value="Genomic_DNA"/>
</dbReference>
<dbReference type="Gene3D" id="1.20.120.450">
    <property type="entry name" value="dinb family like domain"/>
    <property type="match status" value="1"/>
</dbReference>
<dbReference type="Proteomes" id="UP001285921">
    <property type="component" value="Unassembled WGS sequence"/>
</dbReference>
<sequence length="171" mass="20188">MRGLEVIYTYTERLDQYTIEQLRYRIEPGTWSIGQVYSHIVDVALEYLDNIRQCEESGVEQPLGKTKAGERLFGEGAFPPIKIKLPVGMEYSPNDANNKEDHLHDLNQLIDNMRAWDLRIAGIHPLYKVRHGGFGWLNAREWHDLIEMHTRHHLRQIKEIEERWNKVTVDR</sequence>
<dbReference type="SUPFAM" id="SSF109854">
    <property type="entry name" value="DinB/YfiT-like putative metalloenzymes"/>
    <property type="match status" value="1"/>
</dbReference>
<feature type="domain" description="DinB-like" evidence="1">
    <location>
        <begin position="10"/>
        <end position="157"/>
    </location>
</feature>
<comment type="caution">
    <text evidence="2">The sequence shown here is derived from an EMBL/GenBank/DDBJ whole genome shotgun (WGS) entry which is preliminary data.</text>
</comment>
<reference evidence="2 3" key="1">
    <citation type="submission" date="2023-05" db="EMBL/GenBank/DDBJ databases">
        <title>Draft genome of Paenibacillus sp. CCS26.</title>
        <authorList>
            <person name="Akita H."/>
            <person name="Shinto Y."/>
            <person name="Kimura Z."/>
        </authorList>
    </citation>
    <scope>NUCLEOTIDE SEQUENCE [LARGE SCALE GENOMIC DNA]</scope>
    <source>
        <strain evidence="2 3">CCS26</strain>
    </source>
</reference>
<evidence type="ECO:0000259" key="1">
    <source>
        <dbReference type="Pfam" id="PF12867"/>
    </source>
</evidence>
<keyword evidence="3" id="KW-1185">Reference proteome</keyword>
<name>A0ABQ6NIC7_9BACL</name>